<dbReference type="EMBL" id="CP036455">
    <property type="protein sequence ID" value="QBI53880.1"/>
    <property type="molecule type" value="Genomic_DNA"/>
</dbReference>
<evidence type="ECO:0000259" key="4">
    <source>
        <dbReference type="SMART" id="SM00460"/>
    </source>
</evidence>
<dbReference type="KEGG" id="strr:EKD16_10470"/>
<dbReference type="Gene3D" id="3.10.620.30">
    <property type="match status" value="1"/>
</dbReference>
<dbReference type="PANTHER" id="PTHR42736">
    <property type="entry name" value="PROTEIN-GLUTAMINE GAMMA-GLUTAMYLTRANSFERASE"/>
    <property type="match status" value="1"/>
</dbReference>
<feature type="transmembrane region" description="Helical" evidence="2">
    <location>
        <begin position="56"/>
        <end position="80"/>
    </location>
</feature>
<keyword evidence="2" id="KW-0812">Transmembrane</keyword>
<feature type="domain" description="Transglutaminase-like" evidence="4">
    <location>
        <begin position="476"/>
        <end position="546"/>
    </location>
</feature>
<name>A0A4P6Q1B9_9ACTN</name>
<gene>
    <name evidence="5" type="primary">tgpA</name>
    <name evidence="5" type="ORF">EKD16_10470</name>
</gene>
<dbReference type="InterPro" id="IPR038765">
    <property type="entry name" value="Papain-like_cys_pep_sf"/>
</dbReference>
<dbReference type="GO" id="GO:0003810">
    <property type="term" value="F:protein-glutamine gamma-glutamyltransferase activity"/>
    <property type="evidence" value="ECO:0007669"/>
    <property type="project" value="UniProtKB-EC"/>
</dbReference>
<evidence type="ECO:0000256" key="1">
    <source>
        <dbReference type="SAM" id="MobiDB-lite"/>
    </source>
</evidence>
<dbReference type="InterPro" id="IPR052901">
    <property type="entry name" value="Bact_TGase-like"/>
</dbReference>
<feature type="transmembrane region" description="Helical" evidence="2">
    <location>
        <begin position="143"/>
        <end position="160"/>
    </location>
</feature>
<sequence precursor="true">MIAKAALTLATAAALLLALPALAPVIAGGSWWGPSAVIVAVCALVGLGLRAARLTVVLIPLVQAVAALCVLTGAFVPYAAPLGFVPTPGALAELLAVFSEGRMQIGAETTPIPATPALALVIAAAMGLLAIVSDFLAVTARAAAMMALPLAGLLLVPLLVDDDGVSTFAFAAAAAGYVALLAVDGWARGSRQGITVRAAHDTAAPVLGGFQKLLTTAGVAAVAVTLALIVPLAVPGLSSSALYALADGSRLGGETITTTHPLVSLRRDLTSTSDRPVLNYRTDATDPGYLRMYSLDVFDGQNWTMSRLRADGDGDLGDETLPSPPGQSFIGSERTTTEVELADRFEADFLPMPYPPRRVSASGEWYADPETLMVFTTGAPARGTSYEVVSLPNRPDPDVLAADLEPSGDLDERYLEVPDSVGERTRELAERITAGDSTSYDRAVALQDWFAAGDRFTYDLSPPSIPAGEDPLNHFLFDSRVGYCEQFAGAMALLARQAGIPARVGIGYTSGTSAGDGVWEVSESDAHAWPELYFEGAGWLRFEPTPSSSSGGQGTATVPEYADGMPSAPQRGDAPGSQNSRENGGTEPSAAPDEPRVPTETPTSPDASEEADEGVFGGGPGDGGGPGWWWLALVPAALLLAALPALARTLVRRTRWVRAGSAAQRAHAAWRELRDDCRDLGVAWNAAESPRGTARRLAADHGLGDDAREALWRLAMAEESARYAPEVHQEGSPAVDSRLVRTALRRLRGRAAVLRALLLPGSLTAFPQPAPSRPAPRTGPAVS</sequence>
<dbReference type="AlphaFoldDB" id="A0A4P6Q1B9"/>
<proteinExistence type="predicted"/>
<feature type="transmembrane region" description="Helical" evidence="2">
    <location>
        <begin position="628"/>
        <end position="651"/>
    </location>
</feature>
<keyword evidence="5" id="KW-0012">Acyltransferase</keyword>
<feature type="region of interest" description="Disordered" evidence="1">
    <location>
        <begin position="544"/>
        <end position="621"/>
    </location>
</feature>
<keyword evidence="3" id="KW-0732">Signal</keyword>
<organism evidence="5 6">
    <name type="scientific">Streptomonospora litoralis</name>
    <dbReference type="NCBI Taxonomy" id="2498135"/>
    <lineage>
        <taxon>Bacteria</taxon>
        <taxon>Bacillati</taxon>
        <taxon>Actinomycetota</taxon>
        <taxon>Actinomycetes</taxon>
        <taxon>Streptosporangiales</taxon>
        <taxon>Nocardiopsidaceae</taxon>
        <taxon>Streptomonospora</taxon>
    </lineage>
</organism>
<feature type="transmembrane region" description="Helical" evidence="2">
    <location>
        <begin position="166"/>
        <end position="187"/>
    </location>
</feature>
<protein>
    <submittedName>
        <fullName evidence="5">Protein-glutamine gamma-glutamyltransferase</fullName>
        <ecNumber evidence="5">2.3.2.13</ecNumber>
    </submittedName>
</protein>
<dbReference type="RefSeq" id="WP_131098166.1">
    <property type="nucleotide sequence ID" value="NZ_CP036455.1"/>
</dbReference>
<accession>A0A4P6Q1B9</accession>
<evidence type="ECO:0000256" key="3">
    <source>
        <dbReference type="SAM" id="SignalP"/>
    </source>
</evidence>
<keyword evidence="2" id="KW-0472">Membrane</keyword>
<keyword evidence="2" id="KW-1133">Transmembrane helix</keyword>
<feature type="transmembrane region" description="Helical" evidence="2">
    <location>
        <begin position="30"/>
        <end position="49"/>
    </location>
</feature>
<dbReference type="InterPro" id="IPR021878">
    <property type="entry name" value="TgpA_N"/>
</dbReference>
<keyword evidence="6" id="KW-1185">Reference proteome</keyword>
<evidence type="ECO:0000256" key="2">
    <source>
        <dbReference type="SAM" id="Phobius"/>
    </source>
</evidence>
<dbReference type="SUPFAM" id="SSF54001">
    <property type="entry name" value="Cysteine proteinases"/>
    <property type="match status" value="1"/>
</dbReference>
<dbReference type="Proteomes" id="UP000292235">
    <property type="component" value="Chromosome"/>
</dbReference>
<reference evidence="5 6" key="1">
    <citation type="submission" date="2019-02" db="EMBL/GenBank/DDBJ databases">
        <authorList>
            <person name="Khodamoradi S."/>
            <person name="Hahnke R.L."/>
            <person name="Kaempfer P."/>
            <person name="Schumann P."/>
            <person name="Rohde M."/>
            <person name="Steinert M."/>
            <person name="Luzhetskyy A."/>
            <person name="Wink J."/>
            <person name="Ruckert C."/>
        </authorList>
    </citation>
    <scope>NUCLEOTIDE SEQUENCE [LARGE SCALE GENOMIC DNA]</scope>
    <source>
        <strain evidence="5 6">M2</strain>
    </source>
</reference>
<dbReference type="PANTHER" id="PTHR42736:SF1">
    <property type="entry name" value="PROTEIN-GLUTAMINE GAMMA-GLUTAMYLTRANSFERASE"/>
    <property type="match status" value="1"/>
</dbReference>
<keyword evidence="5" id="KW-0808">Transferase</keyword>
<feature type="chain" id="PRO_5020485830" evidence="3">
    <location>
        <begin position="24"/>
        <end position="783"/>
    </location>
</feature>
<dbReference type="SMART" id="SM00460">
    <property type="entry name" value="TGc"/>
    <property type="match status" value="1"/>
</dbReference>
<evidence type="ECO:0000313" key="5">
    <source>
        <dbReference type="EMBL" id="QBI53880.1"/>
    </source>
</evidence>
<dbReference type="OrthoDB" id="9804023at2"/>
<feature type="transmembrane region" description="Helical" evidence="2">
    <location>
        <begin position="213"/>
        <end position="234"/>
    </location>
</feature>
<dbReference type="Pfam" id="PF11992">
    <property type="entry name" value="TgpA_N"/>
    <property type="match status" value="1"/>
</dbReference>
<feature type="transmembrane region" description="Helical" evidence="2">
    <location>
        <begin position="117"/>
        <end position="136"/>
    </location>
</feature>
<dbReference type="InterPro" id="IPR002931">
    <property type="entry name" value="Transglutaminase-like"/>
</dbReference>
<dbReference type="EC" id="2.3.2.13" evidence="5"/>
<feature type="signal peptide" evidence="3">
    <location>
        <begin position="1"/>
        <end position="23"/>
    </location>
</feature>
<dbReference type="Pfam" id="PF01841">
    <property type="entry name" value="Transglut_core"/>
    <property type="match status" value="1"/>
</dbReference>
<evidence type="ECO:0000313" key="6">
    <source>
        <dbReference type="Proteomes" id="UP000292235"/>
    </source>
</evidence>